<evidence type="ECO:0000256" key="1">
    <source>
        <dbReference type="ARBA" id="ARBA00006756"/>
    </source>
</evidence>
<keyword evidence="5" id="KW-0175">Coiled coil</keyword>
<comment type="function">
    <text evidence="4">Involved in the secretory pathway as part of the exocyst complex which tethers secretory vesicles to the sites of exocytosis. Also plays a role in the assembly of the exocyst.</text>
</comment>
<dbReference type="Pfam" id="PF20669">
    <property type="entry name" value="Exo70_N"/>
    <property type="match status" value="1"/>
</dbReference>
<reference evidence="7" key="1">
    <citation type="submission" date="2023-10" db="EMBL/GenBank/DDBJ databases">
        <authorList>
            <person name="Hackl T."/>
        </authorList>
    </citation>
    <scope>NUCLEOTIDE SEQUENCE</scope>
</reference>
<dbReference type="AlphaFoldDB" id="A0AAI8YET0"/>
<evidence type="ECO:0000256" key="2">
    <source>
        <dbReference type="ARBA" id="ARBA00022448"/>
    </source>
</evidence>
<evidence type="ECO:0000313" key="7">
    <source>
        <dbReference type="EMBL" id="CAJ2502082.1"/>
    </source>
</evidence>
<organism evidence="7 8">
    <name type="scientific">Anthostomella pinea</name>
    <dbReference type="NCBI Taxonomy" id="933095"/>
    <lineage>
        <taxon>Eukaryota</taxon>
        <taxon>Fungi</taxon>
        <taxon>Dikarya</taxon>
        <taxon>Ascomycota</taxon>
        <taxon>Pezizomycotina</taxon>
        <taxon>Sordariomycetes</taxon>
        <taxon>Xylariomycetidae</taxon>
        <taxon>Xylariales</taxon>
        <taxon>Xylariaceae</taxon>
        <taxon>Anthostomella</taxon>
    </lineage>
</organism>
<comment type="similarity">
    <text evidence="1 4">Belongs to the EXO70 family.</text>
</comment>
<dbReference type="GO" id="GO:0005935">
    <property type="term" value="C:cellular bud neck"/>
    <property type="evidence" value="ECO:0007669"/>
    <property type="project" value="UniProtKB-SubCell"/>
</dbReference>
<comment type="subcellular location">
    <subcellularLocation>
        <location evidence="4">Bud</location>
    </subcellularLocation>
    <subcellularLocation>
        <location evidence="4">Bud neck</location>
    </subcellularLocation>
</comment>
<dbReference type="GO" id="GO:0015031">
    <property type="term" value="P:protein transport"/>
    <property type="evidence" value="ECO:0007669"/>
    <property type="project" value="UniProtKB-KW"/>
</dbReference>
<keyword evidence="2 4" id="KW-0813">Transport</keyword>
<keyword evidence="4" id="KW-0653">Protein transport</keyword>
<dbReference type="PANTHER" id="PTHR12542:SF41">
    <property type="entry name" value="EXOCYST COMPLEX COMPONENT 7"/>
    <property type="match status" value="1"/>
</dbReference>
<dbReference type="PANTHER" id="PTHR12542">
    <property type="entry name" value="EXOCYST COMPLEX PROTEIN EXO70"/>
    <property type="match status" value="1"/>
</dbReference>
<dbReference type="GO" id="GO:0000145">
    <property type="term" value="C:exocyst"/>
    <property type="evidence" value="ECO:0007669"/>
    <property type="project" value="InterPro"/>
</dbReference>
<dbReference type="GO" id="GO:0005546">
    <property type="term" value="F:phosphatidylinositol-4,5-bisphosphate binding"/>
    <property type="evidence" value="ECO:0007669"/>
    <property type="project" value="InterPro"/>
</dbReference>
<sequence length="694" mass="76914">MTVTHLSQDAHASGMIASHITAKRRTAPLLHLSGAYSYYGLLRAGEGNMAVGMSNSRHAADEEARAEVDVLNSRLEKTTQLTKKIQACLGRLETTGKSVRDVSGPLTGETKKLQILGNSKNTDKPDFGATDADVATLLDIDGVIAAIERLRQPADSKNDEENIIRQGPEKAGLSNYLNSIKRLNKALENMKTSNLRSNQQTMTDLQRMIKTGHTQLENSFDKLLRGETPRSIEPLSFITKDKPFPLVTQDSITKLSLMNSYVSGNTSSENPLIKIYADVRGPYLSQSLVNSAYASVNTVKKKSADAIYRAGDNGISMYAKSMEGLFVAEYDNICSIFMRQDWGPAFQIVCQAPLAELARTIRELNNHIKQHLNTDCYLAYEVTEVMSNLSNNIETRTGELKSSLAAALKPVRETGKLSLGELLDDTKRKVASIQVLPPDGSPMPVVSDTMRRLQTMVDFLRPISSIMISLGDGGWKSAANISMDAIPSLASFDVGADGKEIFAHYCTDTIDSLMVALEGKARVLLKAKSVLGVFLANNVTIVERMITNSDLKPLLEGRLASMDAWRKKAKAFYTESCRDVSMHLFDVIKTNKSQRPPSGSNESASILKGLSTKDKDSIKAKFLTFNTEFDALVARHKTYSMEREVRQMFAKDMQQMLEPLYNRFWDRYHEIDKGRGKYVKYDKSSIAAVFLSLY</sequence>
<gene>
    <name evidence="7" type="ORF">KHLLAP_LOCUS2550</name>
</gene>
<dbReference type="EMBL" id="CAUWAG010000003">
    <property type="protein sequence ID" value="CAJ2502082.1"/>
    <property type="molecule type" value="Genomic_DNA"/>
</dbReference>
<keyword evidence="8" id="KW-1185">Reference proteome</keyword>
<name>A0AAI8YET0_9PEZI</name>
<feature type="domain" description="Exocyst complex subunit Exo70 C-terminal" evidence="6">
    <location>
        <begin position="313"/>
        <end position="690"/>
    </location>
</feature>
<evidence type="ECO:0000259" key="6">
    <source>
        <dbReference type="Pfam" id="PF03081"/>
    </source>
</evidence>
<dbReference type="Proteomes" id="UP001295740">
    <property type="component" value="Unassembled WGS sequence"/>
</dbReference>
<protein>
    <recommendedName>
        <fullName evidence="4">Exocyst complex protein EXO70</fullName>
    </recommendedName>
</protein>
<dbReference type="InterPro" id="IPR046364">
    <property type="entry name" value="Exo70_C"/>
</dbReference>
<feature type="coiled-coil region" evidence="5">
    <location>
        <begin position="173"/>
        <end position="200"/>
    </location>
</feature>
<evidence type="ECO:0000256" key="5">
    <source>
        <dbReference type="SAM" id="Coils"/>
    </source>
</evidence>
<proteinExistence type="inferred from homology"/>
<comment type="caution">
    <text evidence="7">The sequence shown here is derived from an EMBL/GenBank/DDBJ whole genome shotgun (WGS) entry which is preliminary data.</text>
</comment>
<accession>A0AAI8YET0</accession>
<dbReference type="GO" id="GO:0006887">
    <property type="term" value="P:exocytosis"/>
    <property type="evidence" value="ECO:0007669"/>
    <property type="project" value="UniProtKB-KW"/>
</dbReference>
<dbReference type="SUPFAM" id="SSF74788">
    <property type="entry name" value="Cullin repeat-like"/>
    <property type="match status" value="1"/>
</dbReference>
<dbReference type="Pfam" id="PF03081">
    <property type="entry name" value="Exo70_C"/>
    <property type="match status" value="1"/>
</dbReference>
<evidence type="ECO:0000313" key="8">
    <source>
        <dbReference type="Proteomes" id="UP001295740"/>
    </source>
</evidence>
<dbReference type="Gene3D" id="1.20.1280.170">
    <property type="entry name" value="Exocyst complex component Exo70"/>
    <property type="match status" value="1"/>
</dbReference>
<evidence type="ECO:0000256" key="4">
    <source>
        <dbReference type="RuleBase" id="RU365026"/>
    </source>
</evidence>
<dbReference type="InterPro" id="IPR004140">
    <property type="entry name" value="Exo70"/>
</dbReference>
<keyword evidence="3 4" id="KW-0268">Exocytosis</keyword>
<evidence type="ECO:0000256" key="3">
    <source>
        <dbReference type="ARBA" id="ARBA00022483"/>
    </source>
</evidence>
<dbReference type="InterPro" id="IPR016159">
    <property type="entry name" value="Cullin_repeat-like_dom_sf"/>
</dbReference>